<evidence type="ECO:0000313" key="5">
    <source>
        <dbReference type="Proteomes" id="UP001069802"/>
    </source>
</evidence>
<dbReference type="InterPro" id="IPR051472">
    <property type="entry name" value="T3SS_Stator/FliH"/>
</dbReference>
<dbReference type="PANTHER" id="PTHR34982">
    <property type="entry name" value="YOP PROTEINS TRANSLOCATION PROTEIN L"/>
    <property type="match status" value="1"/>
</dbReference>
<dbReference type="Proteomes" id="UP001069802">
    <property type="component" value="Unassembled WGS sequence"/>
</dbReference>
<evidence type="ECO:0000256" key="2">
    <source>
        <dbReference type="ARBA" id="ARBA00022927"/>
    </source>
</evidence>
<dbReference type="EMBL" id="JAPWGY010000002">
    <property type="protein sequence ID" value="MCZ4280525.1"/>
    <property type="molecule type" value="Genomic_DNA"/>
</dbReference>
<gene>
    <name evidence="4" type="ORF">O4H49_07035</name>
</gene>
<evidence type="ECO:0000256" key="1">
    <source>
        <dbReference type="ARBA" id="ARBA00022448"/>
    </source>
</evidence>
<keyword evidence="2" id="KW-0653">Protein transport</keyword>
<evidence type="ECO:0000313" key="4">
    <source>
        <dbReference type="EMBL" id="MCZ4280525.1"/>
    </source>
</evidence>
<keyword evidence="5" id="KW-1185">Reference proteome</keyword>
<feature type="region of interest" description="Disordered" evidence="3">
    <location>
        <begin position="237"/>
        <end position="266"/>
    </location>
</feature>
<protein>
    <submittedName>
        <fullName evidence="4">FliH/SctL family protein</fullName>
    </submittedName>
</protein>
<keyword evidence="1" id="KW-0813">Transport</keyword>
<dbReference type="RefSeq" id="WP_269422718.1">
    <property type="nucleotide sequence ID" value="NZ_JAPWGY010000002.1"/>
</dbReference>
<organism evidence="4 5">
    <name type="scientific">Kiloniella laminariae</name>
    <dbReference type="NCBI Taxonomy" id="454162"/>
    <lineage>
        <taxon>Bacteria</taxon>
        <taxon>Pseudomonadati</taxon>
        <taxon>Pseudomonadota</taxon>
        <taxon>Alphaproteobacteria</taxon>
        <taxon>Rhodospirillales</taxon>
        <taxon>Kiloniellaceae</taxon>
        <taxon>Kiloniella</taxon>
    </lineage>
</organism>
<evidence type="ECO:0000256" key="3">
    <source>
        <dbReference type="SAM" id="MobiDB-lite"/>
    </source>
</evidence>
<sequence length="266" mass="28949">MSQPNSKFLFNNSFEKKEGSGKTASNKNGGFVSDKTSLAEKEAPPPAPEEALSVPEETMPLQEVELLRQAAYDEGMAAGRNEAMEQAAQMNEALTRQALDTVAQQLATIEKEYSGKVEELQTVTLDIAMKAIKKLFPTLDKTRGLEEITLVFKECLDRLPQEPRLVVRVADTILDDVQTQLQKIAGQSGFTGRLVFLSEPAMQPGDVLVEWAEGGAERNSAEMLAEIETILNRIIKPIEGPGQTGNNTVPKDTSDTTGAPTNEVAE</sequence>
<name>A0ABT4LHF0_9PROT</name>
<accession>A0ABT4LHF0</accession>
<proteinExistence type="predicted"/>
<dbReference type="PANTHER" id="PTHR34982:SF1">
    <property type="entry name" value="FLAGELLAR ASSEMBLY PROTEIN FLIH"/>
    <property type="match status" value="1"/>
</dbReference>
<comment type="caution">
    <text evidence="4">The sequence shown here is derived from an EMBL/GenBank/DDBJ whole genome shotgun (WGS) entry which is preliminary data.</text>
</comment>
<feature type="compositionally biased region" description="Polar residues" evidence="3">
    <location>
        <begin position="244"/>
        <end position="260"/>
    </location>
</feature>
<feature type="region of interest" description="Disordered" evidence="3">
    <location>
        <begin position="1"/>
        <end position="56"/>
    </location>
</feature>
<reference evidence="4" key="1">
    <citation type="submission" date="2022-12" db="EMBL/GenBank/DDBJ databases">
        <title>Bacterial isolates from different developmental stages of Nematostella vectensis.</title>
        <authorList>
            <person name="Fraune S."/>
        </authorList>
    </citation>
    <scope>NUCLEOTIDE SEQUENCE</scope>
    <source>
        <strain evidence="4">G21630-S1</strain>
    </source>
</reference>
<feature type="compositionally biased region" description="Polar residues" evidence="3">
    <location>
        <begin position="1"/>
        <end position="13"/>
    </location>
</feature>